<proteinExistence type="inferred from homology"/>
<evidence type="ECO:0000256" key="1">
    <source>
        <dbReference type="ARBA" id="ARBA00006479"/>
    </source>
</evidence>
<dbReference type="PANTHER" id="PTHR18964:SF149">
    <property type="entry name" value="BIFUNCTIONAL UDP-N-ACETYLGLUCOSAMINE 2-EPIMERASE_N-ACETYLMANNOSAMINE KINASE"/>
    <property type="match status" value="1"/>
</dbReference>
<dbReference type="PANTHER" id="PTHR18964">
    <property type="entry name" value="ROK (REPRESSOR, ORF, KINASE) FAMILY"/>
    <property type="match status" value="1"/>
</dbReference>
<dbReference type="InterPro" id="IPR043129">
    <property type="entry name" value="ATPase_NBD"/>
</dbReference>
<evidence type="ECO:0008006" key="4">
    <source>
        <dbReference type="Google" id="ProtNLM"/>
    </source>
</evidence>
<evidence type="ECO:0000313" key="3">
    <source>
        <dbReference type="Proteomes" id="UP000051515"/>
    </source>
</evidence>
<comment type="similarity">
    <text evidence="1">Belongs to the ROK (NagC/XylR) family.</text>
</comment>
<gene>
    <name evidence="2" type="ORF">FC78_GL000980</name>
</gene>
<accession>A0A0R1KY50</accession>
<dbReference type="PATRIC" id="fig|1423788.3.peg.1007"/>
<evidence type="ECO:0000313" key="2">
    <source>
        <dbReference type="EMBL" id="KRK83975.1"/>
    </source>
</evidence>
<dbReference type="OrthoDB" id="9796533at2"/>
<organism evidence="2 3">
    <name type="scientific">Companilactobacillus bobalius DSM 19674</name>
    <dbReference type="NCBI Taxonomy" id="1423788"/>
    <lineage>
        <taxon>Bacteria</taxon>
        <taxon>Bacillati</taxon>
        <taxon>Bacillota</taxon>
        <taxon>Bacilli</taxon>
        <taxon>Lactobacillales</taxon>
        <taxon>Lactobacillaceae</taxon>
        <taxon>Companilactobacillus</taxon>
        <taxon>Companilactobacillus bobalius</taxon>
    </lineage>
</organism>
<protein>
    <recommendedName>
        <fullName evidence="4">ROK family protein</fullName>
    </recommendedName>
</protein>
<dbReference type="Pfam" id="PF00480">
    <property type="entry name" value="ROK"/>
    <property type="match status" value="1"/>
</dbReference>
<dbReference type="EMBL" id="AZDY01000029">
    <property type="protein sequence ID" value="KRK83975.1"/>
    <property type="molecule type" value="Genomic_DNA"/>
</dbReference>
<name>A0A0R1KY50_9LACO</name>
<dbReference type="Proteomes" id="UP000051515">
    <property type="component" value="Unassembled WGS sequence"/>
</dbReference>
<reference evidence="2 3" key="1">
    <citation type="journal article" date="2015" name="Genome Announc.">
        <title>Expanding the biotechnology potential of lactobacilli through comparative genomics of 213 strains and associated genera.</title>
        <authorList>
            <person name="Sun Z."/>
            <person name="Harris H.M."/>
            <person name="McCann A."/>
            <person name="Guo C."/>
            <person name="Argimon S."/>
            <person name="Zhang W."/>
            <person name="Yang X."/>
            <person name="Jeffery I.B."/>
            <person name="Cooney J.C."/>
            <person name="Kagawa T.F."/>
            <person name="Liu W."/>
            <person name="Song Y."/>
            <person name="Salvetti E."/>
            <person name="Wrobel A."/>
            <person name="Rasinkangas P."/>
            <person name="Parkhill J."/>
            <person name="Rea M.C."/>
            <person name="O'Sullivan O."/>
            <person name="Ritari J."/>
            <person name="Douillard F.P."/>
            <person name="Paul Ross R."/>
            <person name="Yang R."/>
            <person name="Briner A.E."/>
            <person name="Felis G.E."/>
            <person name="de Vos W.M."/>
            <person name="Barrangou R."/>
            <person name="Klaenhammer T.R."/>
            <person name="Caufield P.W."/>
            <person name="Cui Y."/>
            <person name="Zhang H."/>
            <person name="O'Toole P.W."/>
        </authorList>
    </citation>
    <scope>NUCLEOTIDE SEQUENCE [LARGE SCALE GENOMIC DNA]</scope>
    <source>
        <strain evidence="2 3">DSM 19674</strain>
    </source>
</reference>
<comment type="caution">
    <text evidence="2">The sequence shown here is derived from an EMBL/GenBank/DDBJ whole genome shotgun (WGS) entry which is preliminary data.</text>
</comment>
<dbReference type="RefSeq" id="WP_056950952.1">
    <property type="nucleotide sequence ID" value="NZ_AZDY01000029.1"/>
</dbReference>
<dbReference type="AlphaFoldDB" id="A0A0R1KY50"/>
<dbReference type="Gene3D" id="3.30.420.40">
    <property type="match status" value="2"/>
</dbReference>
<dbReference type="STRING" id="1423788.FC78_GL000980"/>
<sequence length="326" mass="36059">MNKDTILAIDIGGNKILIGETDLNGEILNRIKQPSNISSQRAAIEQLIDIIDEYMDNYVVGNIKAISIDTVGRVNSYDGIWYEIDPTNKEKINISEIIQSRFQLPCYVLNDLVAATVAENLLGIGNATKNFIYLSIGTGIAGRAVTDGKIIFGKDYDAGEFGHMVVDSESNVKCICGRKGCVEPLASGLGMSNRAHELLEDYKTNLKVLPNERVSAKDLFDAYDLKDPLALVVVNQSLQATSNMVMNLVRIMNPQAIRFGGGVTTGGWYLEHLQKFLEPQTMRFVKYGVKNSKLNPNLITLKGCALFAIEKLNSKEQRICQQSINY</sequence>
<keyword evidence="3" id="KW-1185">Reference proteome</keyword>
<dbReference type="SUPFAM" id="SSF53067">
    <property type="entry name" value="Actin-like ATPase domain"/>
    <property type="match status" value="1"/>
</dbReference>
<dbReference type="InterPro" id="IPR000600">
    <property type="entry name" value="ROK"/>
</dbReference>